<dbReference type="PANTHER" id="PTHR34835">
    <property type="entry name" value="OS07G0283600 PROTEIN-RELATED"/>
    <property type="match status" value="1"/>
</dbReference>
<organism evidence="2">
    <name type="scientific">Oryza sativa subsp. japonica</name>
    <name type="common">Rice</name>
    <dbReference type="NCBI Taxonomy" id="39947"/>
    <lineage>
        <taxon>Eukaryota</taxon>
        <taxon>Viridiplantae</taxon>
        <taxon>Streptophyta</taxon>
        <taxon>Embryophyta</taxon>
        <taxon>Tracheophyta</taxon>
        <taxon>Spermatophyta</taxon>
        <taxon>Magnoliopsida</taxon>
        <taxon>Liliopsida</taxon>
        <taxon>Poales</taxon>
        <taxon>Poaceae</taxon>
        <taxon>BOP clade</taxon>
        <taxon>Oryzoideae</taxon>
        <taxon>Oryzeae</taxon>
        <taxon>Oryzinae</taxon>
        <taxon>Oryza</taxon>
        <taxon>Oryza sativa</taxon>
    </lineage>
</organism>
<proteinExistence type="predicted"/>
<evidence type="ECO:0000256" key="1">
    <source>
        <dbReference type="SAM" id="MobiDB-lite"/>
    </source>
</evidence>
<accession>B9G773</accession>
<sequence length="284" mass="32253">MGSRHWTRSRVRFNVRGSCHRRGPTDLPVQNTAGWEARGATSRSSSKHLELKISPRNVNRVLGIPFEGMEVCPMPHNTKKEKDSFVQYYISAPGFESNALKGAEEVIKRIFPSAMNNWAQDHFRTTFVVWIVGMFLAPKMSHKSGSNDFWGALLNVEEIKNYNWAKYVIDHLIDVAPKAQHDIKHKDKVANKAGCSLLLQILYLDNAAFEGELSIPQNVEPKLAMFDQKLRWMLTRLRGGRSMGRHPSTVSAGFVRNVHQHWKKMGATCLIDLCGSFLFINYIG</sequence>
<dbReference type="EMBL" id="CM000147">
    <property type="protein sequence ID" value="EEE51470.1"/>
    <property type="molecule type" value="Genomic_DNA"/>
</dbReference>
<feature type="region of interest" description="Disordered" evidence="1">
    <location>
        <begin position="22"/>
        <end position="41"/>
    </location>
</feature>
<evidence type="ECO:0000313" key="2">
    <source>
        <dbReference type="EMBL" id="EEE51470.1"/>
    </source>
</evidence>
<name>B9G773_ORYSJ</name>
<gene>
    <name evidence="2" type="ORF">OsJ_32604</name>
</gene>
<dbReference type="PANTHER" id="PTHR34835:SF34">
    <property type="entry name" value="OS08G0555500 PROTEIN"/>
    <property type="match status" value="1"/>
</dbReference>
<reference evidence="2" key="2">
    <citation type="submission" date="2008-12" db="EMBL/GenBank/DDBJ databases">
        <title>Improved gene annotation of the rice (Oryza sativa) genomes.</title>
        <authorList>
            <person name="Wang J."/>
            <person name="Li R."/>
            <person name="Fan W."/>
            <person name="Huang Q."/>
            <person name="Zhang J."/>
            <person name="Zhou Y."/>
            <person name="Hu Y."/>
            <person name="Zi S."/>
            <person name="Li J."/>
            <person name="Ni P."/>
            <person name="Zheng H."/>
            <person name="Zhang Y."/>
            <person name="Zhao M."/>
            <person name="Hao Q."/>
            <person name="McDermott J."/>
            <person name="Samudrala R."/>
            <person name="Kristiansen K."/>
            <person name="Wong G.K.-S."/>
        </authorList>
    </citation>
    <scope>NUCLEOTIDE SEQUENCE</scope>
</reference>
<dbReference type="OrthoDB" id="694371at2759"/>
<protein>
    <recommendedName>
        <fullName evidence="3">Aminotransferase-like plant mobile domain-containing protein</fullName>
    </recommendedName>
</protein>
<reference evidence="2" key="1">
    <citation type="journal article" date="2005" name="PLoS Biol.">
        <title>The genomes of Oryza sativa: a history of duplications.</title>
        <authorList>
            <person name="Yu J."/>
            <person name="Wang J."/>
            <person name="Lin W."/>
            <person name="Li S."/>
            <person name="Li H."/>
            <person name="Zhou J."/>
            <person name="Ni P."/>
            <person name="Dong W."/>
            <person name="Hu S."/>
            <person name="Zeng C."/>
            <person name="Zhang J."/>
            <person name="Zhang Y."/>
            <person name="Li R."/>
            <person name="Xu Z."/>
            <person name="Li S."/>
            <person name="Li X."/>
            <person name="Zheng H."/>
            <person name="Cong L."/>
            <person name="Lin L."/>
            <person name="Yin J."/>
            <person name="Geng J."/>
            <person name="Li G."/>
            <person name="Shi J."/>
            <person name="Liu J."/>
            <person name="Lv H."/>
            <person name="Li J."/>
            <person name="Wang J."/>
            <person name="Deng Y."/>
            <person name="Ran L."/>
            <person name="Shi X."/>
            <person name="Wang X."/>
            <person name="Wu Q."/>
            <person name="Li C."/>
            <person name="Ren X."/>
            <person name="Wang J."/>
            <person name="Wang X."/>
            <person name="Li D."/>
            <person name="Liu D."/>
            <person name="Zhang X."/>
            <person name="Ji Z."/>
            <person name="Zhao W."/>
            <person name="Sun Y."/>
            <person name="Zhang Z."/>
            <person name="Bao J."/>
            <person name="Han Y."/>
            <person name="Dong L."/>
            <person name="Ji J."/>
            <person name="Chen P."/>
            <person name="Wu S."/>
            <person name="Liu J."/>
            <person name="Xiao Y."/>
            <person name="Bu D."/>
            <person name="Tan J."/>
            <person name="Yang L."/>
            <person name="Ye C."/>
            <person name="Zhang J."/>
            <person name="Xu J."/>
            <person name="Zhou Y."/>
            <person name="Yu Y."/>
            <person name="Zhang B."/>
            <person name="Zhuang S."/>
            <person name="Wei H."/>
            <person name="Liu B."/>
            <person name="Lei M."/>
            <person name="Yu H."/>
            <person name="Li Y."/>
            <person name="Xu H."/>
            <person name="Wei S."/>
            <person name="He X."/>
            <person name="Fang L."/>
            <person name="Zhang Z."/>
            <person name="Zhang Y."/>
            <person name="Huang X."/>
            <person name="Su Z."/>
            <person name="Tong W."/>
            <person name="Li J."/>
            <person name="Tong Z."/>
            <person name="Li S."/>
            <person name="Ye J."/>
            <person name="Wang L."/>
            <person name="Fang L."/>
            <person name="Lei T."/>
            <person name="Chen C."/>
            <person name="Chen H."/>
            <person name="Xu Z."/>
            <person name="Li H."/>
            <person name="Huang H."/>
            <person name="Zhang F."/>
            <person name="Xu H."/>
            <person name="Li N."/>
            <person name="Zhao C."/>
            <person name="Li S."/>
            <person name="Dong L."/>
            <person name="Huang Y."/>
            <person name="Li L."/>
            <person name="Xi Y."/>
            <person name="Qi Q."/>
            <person name="Li W."/>
            <person name="Zhang B."/>
            <person name="Hu W."/>
            <person name="Zhang Y."/>
            <person name="Tian X."/>
            <person name="Jiao Y."/>
            <person name="Liang X."/>
            <person name="Jin J."/>
            <person name="Gao L."/>
            <person name="Zheng W."/>
            <person name="Hao B."/>
            <person name="Liu S."/>
            <person name="Wang W."/>
            <person name="Yuan L."/>
            <person name="Cao M."/>
            <person name="McDermott J."/>
            <person name="Samudrala R."/>
            <person name="Wang J."/>
            <person name="Wong G.K."/>
            <person name="Yang H."/>
        </authorList>
    </citation>
    <scope>NUCLEOTIDE SEQUENCE [LARGE SCALE GENOMIC DNA]</scope>
</reference>
<dbReference type="AlphaFoldDB" id="B9G773"/>
<dbReference type="Proteomes" id="UP000007752">
    <property type="component" value="Chromosome 10"/>
</dbReference>
<evidence type="ECO:0008006" key="3">
    <source>
        <dbReference type="Google" id="ProtNLM"/>
    </source>
</evidence>